<proteinExistence type="predicted"/>
<feature type="domain" description="4Fe-4S ferredoxin-type" evidence="4">
    <location>
        <begin position="1"/>
        <end position="29"/>
    </location>
</feature>
<dbReference type="InterPro" id="IPR017900">
    <property type="entry name" value="4Fe4S_Fe_S_CS"/>
</dbReference>
<evidence type="ECO:0000256" key="2">
    <source>
        <dbReference type="ARBA" id="ARBA00023004"/>
    </source>
</evidence>
<reference evidence="5" key="1">
    <citation type="submission" date="2023-01" db="EMBL/GenBank/DDBJ databases">
        <title>Sulfurovum sp. zt1-1 genome assembly.</title>
        <authorList>
            <person name="Wang J."/>
        </authorList>
    </citation>
    <scope>NUCLEOTIDE SEQUENCE</scope>
    <source>
        <strain evidence="5">Zt1-1</strain>
    </source>
</reference>
<dbReference type="RefSeq" id="WP_289412170.1">
    <property type="nucleotide sequence ID" value="NZ_JAQIBD010000001.1"/>
</dbReference>
<sequence>MAVMITEECISCDACASECPVAAILGDDNEKNPYEGEYFYVKPETCVECVGHADTPRCADVCPTEGAIVWDMPYTTDFEEYYAAGNEEGKYMIREHKKKGLMLPSVKAQSFMEEIGMDVRESHADVAASF</sequence>
<evidence type="ECO:0000313" key="6">
    <source>
        <dbReference type="Proteomes" id="UP001169069"/>
    </source>
</evidence>
<gene>
    <name evidence="5" type="ORF">PGH07_01735</name>
</gene>
<dbReference type="InterPro" id="IPR017896">
    <property type="entry name" value="4Fe4S_Fe-S-bd"/>
</dbReference>
<keyword evidence="2" id="KW-0408">Iron</keyword>
<accession>A0ABT7QWI1</accession>
<comment type="caution">
    <text evidence="5">The sequence shown here is derived from an EMBL/GenBank/DDBJ whole genome shotgun (WGS) entry which is preliminary data.</text>
</comment>
<dbReference type="Proteomes" id="UP001169069">
    <property type="component" value="Unassembled WGS sequence"/>
</dbReference>
<dbReference type="SUPFAM" id="SSF54862">
    <property type="entry name" value="4Fe-4S ferredoxins"/>
    <property type="match status" value="1"/>
</dbReference>
<dbReference type="PROSITE" id="PS51379">
    <property type="entry name" value="4FE4S_FER_2"/>
    <property type="match status" value="2"/>
</dbReference>
<evidence type="ECO:0000259" key="4">
    <source>
        <dbReference type="PROSITE" id="PS51379"/>
    </source>
</evidence>
<dbReference type="Pfam" id="PF12838">
    <property type="entry name" value="Fer4_7"/>
    <property type="match status" value="1"/>
</dbReference>
<organism evidence="5 6">
    <name type="scientific">Sulfurovum zhangzhouensis</name>
    <dbReference type="NCBI Taxonomy" id="3019067"/>
    <lineage>
        <taxon>Bacteria</taxon>
        <taxon>Pseudomonadati</taxon>
        <taxon>Campylobacterota</taxon>
        <taxon>Epsilonproteobacteria</taxon>
        <taxon>Campylobacterales</taxon>
        <taxon>Sulfurovaceae</taxon>
        <taxon>Sulfurovum</taxon>
    </lineage>
</organism>
<feature type="domain" description="4Fe-4S ferredoxin-type" evidence="4">
    <location>
        <begin position="37"/>
        <end position="73"/>
    </location>
</feature>
<dbReference type="Gene3D" id="3.30.70.20">
    <property type="match status" value="1"/>
</dbReference>
<evidence type="ECO:0000313" key="5">
    <source>
        <dbReference type="EMBL" id="MDM5270894.1"/>
    </source>
</evidence>
<evidence type="ECO:0000256" key="1">
    <source>
        <dbReference type="ARBA" id="ARBA00022723"/>
    </source>
</evidence>
<name>A0ABT7QWI1_9BACT</name>
<keyword evidence="6" id="KW-1185">Reference proteome</keyword>
<evidence type="ECO:0000256" key="3">
    <source>
        <dbReference type="ARBA" id="ARBA00023014"/>
    </source>
</evidence>
<dbReference type="PROSITE" id="PS00198">
    <property type="entry name" value="4FE4S_FER_1"/>
    <property type="match status" value="1"/>
</dbReference>
<keyword evidence="3" id="KW-0411">Iron-sulfur</keyword>
<protein>
    <submittedName>
        <fullName evidence="5">4Fe-4S dicluster domain-containing protein</fullName>
    </submittedName>
</protein>
<dbReference type="EMBL" id="JAQIBD010000001">
    <property type="protein sequence ID" value="MDM5270894.1"/>
    <property type="molecule type" value="Genomic_DNA"/>
</dbReference>
<keyword evidence="1" id="KW-0479">Metal-binding</keyword>